<comment type="caution">
    <text evidence="1">The sequence shown here is derived from an EMBL/GenBank/DDBJ whole genome shotgun (WGS) entry which is preliminary data.</text>
</comment>
<dbReference type="EMBL" id="MU842836">
    <property type="protein sequence ID" value="KAK2031822.1"/>
    <property type="molecule type" value="Genomic_DNA"/>
</dbReference>
<keyword evidence="2" id="KW-1185">Reference proteome</keyword>
<dbReference type="Proteomes" id="UP001232148">
    <property type="component" value="Unassembled WGS sequence"/>
</dbReference>
<accession>A0AAD9HPJ4</accession>
<evidence type="ECO:0000313" key="1">
    <source>
        <dbReference type="EMBL" id="KAK2031822.1"/>
    </source>
</evidence>
<protein>
    <submittedName>
        <fullName evidence="1">Uncharacterized protein</fullName>
    </submittedName>
</protein>
<reference evidence="1" key="1">
    <citation type="submission" date="2021-06" db="EMBL/GenBank/DDBJ databases">
        <title>Comparative genomics, transcriptomics and evolutionary studies reveal genomic signatures of adaptation to plant cell wall in hemibiotrophic fungi.</title>
        <authorList>
            <consortium name="DOE Joint Genome Institute"/>
            <person name="Baroncelli R."/>
            <person name="Diaz J.F."/>
            <person name="Benocci T."/>
            <person name="Peng M."/>
            <person name="Battaglia E."/>
            <person name="Haridas S."/>
            <person name="Andreopoulos W."/>
            <person name="Labutti K."/>
            <person name="Pangilinan J."/>
            <person name="Floch G.L."/>
            <person name="Makela M.R."/>
            <person name="Henrissat B."/>
            <person name="Grigoriev I.V."/>
            <person name="Crouch J.A."/>
            <person name="De Vries R.P."/>
            <person name="Sukno S.A."/>
            <person name="Thon M.R."/>
        </authorList>
    </citation>
    <scope>NUCLEOTIDE SEQUENCE</scope>
    <source>
        <strain evidence="1">MAFF235873</strain>
    </source>
</reference>
<dbReference type="AlphaFoldDB" id="A0AAD9HPJ4"/>
<gene>
    <name evidence="1" type="ORF">LX32DRAFT_244704</name>
</gene>
<evidence type="ECO:0000313" key="2">
    <source>
        <dbReference type="Proteomes" id="UP001232148"/>
    </source>
</evidence>
<organism evidence="1 2">
    <name type="scientific">Colletotrichum zoysiae</name>
    <dbReference type="NCBI Taxonomy" id="1216348"/>
    <lineage>
        <taxon>Eukaryota</taxon>
        <taxon>Fungi</taxon>
        <taxon>Dikarya</taxon>
        <taxon>Ascomycota</taxon>
        <taxon>Pezizomycotina</taxon>
        <taxon>Sordariomycetes</taxon>
        <taxon>Hypocreomycetidae</taxon>
        <taxon>Glomerellales</taxon>
        <taxon>Glomerellaceae</taxon>
        <taxon>Colletotrichum</taxon>
        <taxon>Colletotrichum graminicola species complex</taxon>
    </lineage>
</organism>
<sequence>MRVRLKSGRRRPRPIKGISLWIWPRGERRHEHWCSRHFSPKAVGVQSSGRGSVPGNWGWPSIVRPESDSAVLCTRSSCDPAHVSWVSHPKRVGSAVLLYRVSMQSLWAQSVAFDGRQSFARVGAMCRVLYCIEYCVFPAVSLLFRTWRPREEPTALQIVPWCAMPRRRILAARKATDPVARYRRPALW</sequence>
<name>A0AAD9HPJ4_9PEZI</name>
<proteinExistence type="predicted"/>